<protein>
    <submittedName>
        <fullName evidence="1">Ankyrin repeat</fullName>
    </submittedName>
</protein>
<gene>
    <name evidence="1" type="ORF">RJ641_010427</name>
</gene>
<proteinExistence type="predicted"/>
<dbReference type="PANTHER" id="PTHR24121:SF16">
    <property type="entry name" value="NON-SPECIFIC SERINE_THREONINE PROTEIN KINASE"/>
    <property type="match status" value="1"/>
</dbReference>
<dbReference type="Pfam" id="PF12796">
    <property type="entry name" value="Ank_2"/>
    <property type="match status" value="1"/>
</dbReference>
<dbReference type="Proteomes" id="UP001370490">
    <property type="component" value="Unassembled WGS sequence"/>
</dbReference>
<dbReference type="PANTHER" id="PTHR24121">
    <property type="entry name" value="NO MECHANORECEPTOR POTENTIAL C, ISOFORM D-RELATED"/>
    <property type="match status" value="1"/>
</dbReference>
<comment type="caution">
    <text evidence="1">The sequence shown here is derived from an EMBL/GenBank/DDBJ whole genome shotgun (WGS) entry which is preliminary data.</text>
</comment>
<dbReference type="AlphaFoldDB" id="A0AAN8Z498"/>
<sequence>MKKEEKEETEIECLDIQPDLRFYNAINRGDWEAIMNLLESKGDDKFSSAISPYGETILHVATLSGQVMLVKKLVEVMKPSDMEIKTIYGQTALSSAVNLGNTKIARYMVMQNPNLVTIANRWGDIPVLEAAFYGYKDMVKYLKSVTPDQCLDPETSTQGVDLLTCCIDVEFYDIALDLLQKFPQLAIRKNQYGTTALTKLVREPSAFKSGSEHVFWQRWIYHSLQVRIPGTSNNTRRDIESGCEGPKSRESMTQIALNRTLKCLWDVLKLFGNELILYFVQSILLYMVLLSSSLRP</sequence>
<dbReference type="SUPFAM" id="SSF48403">
    <property type="entry name" value="Ankyrin repeat"/>
    <property type="match status" value="1"/>
</dbReference>
<evidence type="ECO:0000313" key="2">
    <source>
        <dbReference type="Proteomes" id="UP001370490"/>
    </source>
</evidence>
<name>A0AAN8Z498_9MAGN</name>
<dbReference type="EMBL" id="JBAMMX010000017">
    <property type="protein sequence ID" value="KAK6924227.1"/>
    <property type="molecule type" value="Genomic_DNA"/>
</dbReference>
<dbReference type="InterPro" id="IPR002110">
    <property type="entry name" value="Ankyrin_rpt"/>
</dbReference>
<accession>A0AAN8Z498</accession>
<dbReference type="InterPro" id="IPR036770">
    <property type="entry name" value="Ankyrin_rpt-contain_sf"/>
</dbReference>
<organism evidence="1 2">
    <name type="scientific">Dillenia turbinata</name>
    <dbReference type="NCBI Taxonomy" id="194707"/>
    <lineage>
        <taxon>Eukaryota</taxon>
        <taxon>Viridiplantae</taxon>
        <taxon>Streptophyta</taxon>
        <taxon>Embryophyta</taxon>
        <taxon>Tracheophyta</taxon>
        <taxon>Spermatophyta</taxon>
        <taxon>Magnoliopsida</taxon>
        <taxon>eudicotyledons</taxon>
        <taxon>Gunneridae</taxon>
        <taxon>Pentapetalae</taxon>
        <taxon>Dilleniales</taxon>
        <taxon>Dilleniaceae</taxon>
        <taxon>Dillenia</taxon>
    </lineage>
</organism>
<reference evidence="1 2" key="1">
    <citation type="submission" date="2023-12" db="EMBL/GenBank/DDBJ databases">
        <title>A high-quality genome assembly for Dillenia turbinata (Dilleniales).</title>
        <authorList>
            <person name="Chanderbali A."/>
        </authorList>
    </citation>
    <scope>NUCLEOTIDE SEQUENCE [LARGE SCALE GENOMIC DNA]</scope>
    <source>
        <strain evidence="1">LSX21</strain>
        <tissue evidence="1">Leaf</tissue>
    </source>
</reference>
<keyword evidence="2" id="KW-1185">Reference proteome</keyword>
<evidence type="ECO:0000313" key="1">
    <source>
        <dbReference type="EMBL" id="KAK6924227.1"/>
    </source>
</evidence>
<dbReference type="SMART" id="SM00248">
    <property type="entry name" value="ANK"/>
    <property type="match status" value="3"/>
</dbReference>
<dbReference type="Gene3D" id="1.25.40.20">
    <property type="entry name" value="Ankyrin repeat-containing domain"/>
    <property type="match status" value="1"/>
</dbReference>